<proteinExistence type="predicted"/>
<feature type="transmembrane region" description="Helical" evidence="9">
    <location>
        <begin position="101"/>
        <end position="122"/>
    </location>
</feature>
<evidence type="ECO:0000256" key="4">
    <source>
        <dbReference type="ARBA" id="ARBA00022475"/>
    </source>
</evidence>
<evidence type="ECO:0000256" key="8">
    <source>
        <dbReference type="ARBA" id="ARBA00024730"/>
    </source>
</evidence>
<feature type="transmembrane region" description="Helical" evidence="9">
    <location>
        <begin position="362"/>
        <end position="385"/>
    </location>
</feature>
<dbReference type="OrthoDB" id="9815817at2"/>
<dbReference type="AlphaFoldDB" id="A0A662Z2J5"/>
<name>A0A662Z2J5_9STAP</name>
<feature type="transmembrane region" description="Helical" evidence="9">
    <location>
        <begin position="134"/>
        <end position="157"/>
    </location>
</feature>
<dbReference type="PRINTS" id="PR01035">
    <property type="entry name" value="TCRTETA"/>
</dbReference>
<keyword evidence="5 9" id="KW-0812">Transmembrane</keyword>
<feature type="transmembrane region" description="Helical" evidence="9">
    <location>
        <begin position="335"/>
        <end position="356"/>
    </location>
</feature>
<dbReference type="InterPro" id="IPR001958">
    <property type="entry name" value="Tet-R_TetA/multi-R_MdtG-like"/>
</dbReference>
<dbReference type="PANTHER" id="PTHR43124:SF3">
    <property type="entry name" value="CHLORAMPHENICOL EFFLUX PUMP RV0191"/>
    <property type="match status" value="1"/>
</dbReference>
<dbReference type="EMBL" id="DYYI01000002">
    <property type="protein sequence ID" value="HJE18743.1"/>
    <property type="molecule type" value="Genomic_DNA"/>
</dbReference>
<evidence type="ECO:0000256" key="6">
    <source>
        <dbReference type="ARBA" id="ARBA00022989"/>
    </source>
</evidence>
<dbReference type="PANTHER" id="PTHR43124">
    <property type="entry name" value="PURINE EFFLUX PUMP PBUE"/>
    <property type="match status" value="1"/>
</dbReference>
<feature type="transmembrane region" description="Helical" evidence="9">
    <location>
        <begin position="239"/>
        <end position="258"/>
    </location>
</feature>
<feature type="transmembrane region" description="Helical" evidence="9">
    <location>
        <begin position="207"/>
        <end position="227"/>
    </location>
</feature>
<evidence type="ECO:0000256" key="1">
    <source>
        <dbReference type="ARBA" id="ARBA00004651"/>
    </source>
</evidence>
<reference evidence="11" key="3">
    <citation type="submission" date="2021-09" db="EMBL/GenBank/DDBJ databases">
        <authorList>
            <person name="Gilroy R."/>
        </authorList>
    </citation>
    <scope>NUCLEOTIDE SEQUENCE</scope>
    <source>
        <strain evidence="11">6019</strain>
    </source>
</reference>
<evidence type="ECO:0000313" key="13">
    <source>
        <dbReference type="Proteomes" id="UP000243605"/>
    </source>
</evidence>
<evidence type="ECO:0000256" key="3">
    <source>
        <dbReference type="ARBA" id="ARBA00022448"/>
    </source>
</evidence>
<protein>
    <recommendedName>
        <fullName evidence="2">Quinolone resistance protein NorA</fullName>
    </recommendedName>
</protein>
<evidence type="ECO:0000256" key="9">
    <source>
        <dbReference type="SAM" id="Phobius"/>
    </source>
</evidence>
<dbReference type="InterPro" id="IPR011701">
    <property type="entry name" value="MFS"/>
</dbReference>
<dbReference type="SUPFAM" id="SSF103473">
    <property type="entry name" value="MFS general substrate transporter"/>
    <property type="match status" value="1"/>
</dbReference>
<dbReference type="GO" id="GO:0022857">
    <property type="term" value="F:transmembrane transporter activity"/>
    <property type="evidence" value="ECO:0007669"/>
    <property type="project" value="InterPro"/>
</dbReference>
<reference evidence="12 13" key="1">
    <citation type="submission" date="2016-10" db="EMBL/GenBank/DDBJ databases">
        <authorList>
            <person name="Varghese N."/>
            <person name="Submissions S."/>
        </authorList>
    </citation>
    <scope>NUCLEOTIDE SEQUENCE [LARGE SCALE GENOMIC DNA]</scope>
    <source>
        <strain evidence="12 13">IBRC-M10081</strain>
    </source>
</reference>
<keyword evidence="4" id="KW-1003">Cell membrane</keyword>
<reference evidence="11" key="2">
    <citation type="journal article" date="2021" name="PeerJ">
        <title>Extensive microbial diversity within the chicken gut microbiome revealed by metagenomics and culture.</title>
        <authorList>
            <person name="Gilroy R."/>
            <person name="Ravi A."/>
            <person name="Getino M."/>
            <person name="Pursley I."/>
            <person name="Horton D.L."/>
            <person name="Alikhan N.F."/>
            <person name="Baker D."/>
            <person name="Gharbi K."/>
            <person name="Hall N."/>
            <person name="Watson M."/>
            <person name="Adriaenssens E.M."/>
            <person name="Foster-Nyarko E."/>
            <person name="Jarju S."/>
            <person name="Secka A."/>
            <person name="Antonio M."/>
            <person name="Oren A."/>
            <person name="Chaudhuri R.R."/>
            <person name="La Ragione R."/>
            <person name="Hildebrand F."/>
            <person name="Pallen M.J."/>
        </authorList>
    </citation>
    <scope>NUCLEOTIDE SEQUENCE</scope>
    <source>
        <strain evidence="11">6019</strain>
    </source>
</reference>
<dbReference type="Gene3D" id="1.20.1250.20">
    <property type="entry name" value="MFS general substrate transporter like domains"/>
    <property type="match status" value="2"/>
</dbReference>
<comment type="function">
    <text evidence="8">Involved in quinolone resistance. May constitute a membrane-associated active efflux pump of hydrophilic quinolones.</text>
</comment>
<dbReference type="GO" id="GO:0005886">
    <property type="term" value="C:plasma membrane"/>
    <property type="evidence" value="ECO:0007669"/>
    <property type="project" value="UniProtKB-SubCell"/>
</dbReference>
<feature type="transmembrane region" description="Helical" evidence="9">
    <location>
        <begin position="78"/>
        <end position="95"/>
    </location>
</feature>
<feature type="transmembrane region" description="Helical" evidence="9">
    <location>
        <begin position="296"/>
        <end position="314"/>
    </location>
</feature>
<dbReference type="EMBL" id="FOIT01000002">
    <property type="protein sequence ID" value="SEV92292.1"/>
    <property type="molecule type" value="Genomic_DNA"/>
</dbReference>
<comment type="subcellular location">
    <subcellularLocation>
        <location evidence="1">Cell membrane</location>
        <topology evidence="1">Multi-pass membrane protein</topology>
    </subcellularLocation>
</comment>
<dbReference type="InterPro" id="IPR050189">
    <property type="entry name" value="MFS_Efflux_Transporters"/>
</dbReference>
<dbReference type="RefSeq" id="WP_091474121.1">
    <property type="nucleotide sequence ID" value="NZ_FOIT01000002.1"/>
</dbReference>
<gene>
    <name evidence="11" type="ORF">K8V35_00125</name>
    <name evidence="12" type="ORF">SAMN05192557_0789</name>
</gene>
<dbReference type="PROSITE" id="PS50850">
    <property type="entry name" value="MFS"/>
    <property type="match status" value="1"/>
</dbReference>
<keyword evidence="3" id="KW-0813">Transport</keyword>
<evidence type="ECO:0000256" key="5">
    <source>
        <dbReference type="ARBA" id="ARBA00022692"/>
    </source>
</evidence>
<dbReference type="InterPro" id="IPR020846">
    <property type="entry name" value="MFS_dom"/>
</dbReference>
<keyword evidence="7 9" id="KW-0472">Membrane</keyword>
<evidence type="ECO:0000259" key="10">
    <source>
        <dbReference type="PROSITE" id="PS50850"/>
    </source>
</evidence>
<evidence type="ECO:0000256" key="7">
    <source>
        <dbReference type="ARBA" id="ARBA00023136"/>
    </source>
</evidence>
<evidence type="ECO:0000256" key="2">
    <source>
        <dbReference type="ARBA" id="ARBA00019647"/>
    </source>
</evidence>
<evidence type="ECO:0000313" key="12">
    <source>
        <dbReference type="EMBL" id="SEV92292.1"/>
    </source>
</evidence>
<feature type="domain" description="Major facilitator superfamily (MFS) profile" evidence="10">
    <location>
        <begin position="1"/>
        <end position="388"/>
    </location>
</feature>
<dbReference type="InterPro" id="IPR036259">
    <property type="entry name" value="MFS_trans_sf"/>
</dbReference>
<sequence>MSSIAYKENSFIQLLIMLALTEFARGMFILSFLPGLPAISTQMTLTIASLAVTLHFVTDAASNIFIGGVMKRFGEKKVLLVSFMLGLIGFSLVTIQDNNILYIIAAIILGIAACPIWIITLASIREEVRGKQMGIVYFVWLSGLLSGMVVMNFLLTIEPRRFIVLFPLFFLVNLIVLIFTKVHVVNRKEIGVKEQLANMLRVIKSHVPVMPGVLLQALAIGMLIPVLPSFIVREASLELNHYTIILGVAGAVCSIAIVSIGKILDTFQFFVTKLIIVIGFTIFGAAILSIVGAESFVVIMIIAISLGLVYGILLPSWNKFIANNIHPDLKGETWGFFNFAQGVGTMVGPLIGGLLVDLTGQISTTFYVAGAIFFSLACFYLIYFLMNRQKHIKKEAV</sequence>
<feature type="transmembrane region" description="Helical" evidence="9">
    <location>
        <begin position="270"/>
        <end position="290"/>
    </location>
</feature>
<accession>A0A662Z2J5</accession>
<dbReference type="Proteomes" id="UP000763505">
    <property type="component" value="Unassembled WGS sequence"/>
</dbReference>
<feature type="transmembrane region" description="Helical" evidence="9">
    <location>
        <begin position="163"/>
        <end position="186"/>
    </location>
</feature>
<keyword evidence="6 9" id="KW-1133">Transmembrane helix</keyword>
<keyword evidence="13" id="KW-1185">Reference proteome</keyword>
<evidence type="ECO:0000313" key="11">
    <source>
        <dbReference type="EMBL" id="HJE18743.1"/>
    </source>
</evidence>
<dbReference type="Pfam" id="PF07690">
    <property type="entry name" value="MFS_1"/>
    <property type="match status" value="1"/>
</dbReference>
<feature type="transmembrane region" description="Helical" evidence="9">
    <location>
        <begin position="12"/>
        <end position="33"/>
    </location>
</feature>
<feature type="transmembrane region" description="Helical" evidence="9">
    <location>
        <begin position="45"/>
        <end position="66"/>
    </location>
</feature>
<organism evidence="12 13">
    <name type="scientific">Aliicoccus persicus</name>
    <dbReference type="NCBI Taxonomy" id="930138"/>
    <lineage>
        <taxon>Bacteria</taxon>
        <taxon>Bacillati</taxon>
        <taxon>Bacillota</taxon>
        <taxon>Bacilli</taxon>
        <taxon>Bacillales</taxon>
        <taxon>Staphylococcaceae</taxon>
        <taxon>Aliicoccus</taxon>
    </lineage>
</organism>
<dbReference type="Proteomes" id="UP000243605">
    <property type="component" value="Unassembled WGS sequence"/>
</dbReference>